<protein>
    <recommendedName>
        <fullName evidence="2">histidine kinase</fullName>
        <ecNumber evidence="2">2.7.13.3</ecNumber>
    </recommendedName>
</protein>
<sequence length="593" mass="66101">MHRLLLTGLLLLTLTAGSSSLNAGPVRDFQYALQIDSLAEISFAEGDMRGCISLWLEAAEIADRYAATEQDSLIYSGFLQSLGVCYRRISMMDSTLYYYNRAWDIIQDKTSPAAVSEKTRLLTSMAILLTFMGRDEESMQYADRAMQMAEHDSDMEMVMYAATNAGGIYARNRQFDKGTEALRTAMAKAGESGLPDKQLSALTMIVTLHKLSGQRDSVDYYMARAEKFAEQLPPESVAVLGFRETQAQILRDMGRYAESNAIFRKLLSAAGENSSVREDTGWLNIARNYADMGQWSNAADSYEKAYFAVDSFYNADITAQVSEWSAKYGAAEKELEISRLEQESLRNRAALQLWIIIAVVLVAVLAGVVLTVVFRRRHQKKVEELRLAQKYIDGLEKERARVARDLHDGVCNDLLGIGMQLSAMGPDSPEREEVLSMLEGLRSEVRTISHDMMPPQFNLSDIEEVMEMYTERFRSQTSAGIEFNASLEGSRTWQQVPERIAYEVYRIFQEQMGNIIRHSGATRIEAALKLSDTVLSLTISNDGRAFDPTPSREGIGLTVMSERAKAIGAVISGSASGEMQVFRLDVPLPSSGQ</sequence>
<evidence type="ECO:0000313" key="13">
    <source>
        <dbReference type="Proteomes" id="UP000886744"/>
    </source>
</evidence>
<feature type="signal peptide" evidence="10">
    <location>
        <begin position="1"/>
        <end position="23"/>
    </location>
</feature>
<accession>A0A9D1E1R4</accession>
<organism evidence="12 13">
    <name type="scientific">Candidatus Coprenecus avistercoris</name>
    <dbReference type="NCBI Taxonomy" id="2840730"/>
    <lineage>
        <taxon>Bacteria</taxon>
        <taxon>Pseudomonadati</taxon>
        <taxon>Bacteroidota</taxon>
        <taxon>Bacteroidia</taxon>
        <taxon>Bacteroidales</taxon>
        <taxon>Rikenellaceae</taxon>
        <taxon>Rikenellaceae incertae sedis</taxon>
        <taxon>Candidatus Coprenecus</taxon>
    </lineage>
</organism>
<dbReference type="InterPro" id="IPR011990">
    <property type="entry name" value="TPR-like_helical_dom_sf"/>
</dbReference>
<evidence type="ECO:0000256" key="8">
    <source>
        <dbReference type="ARBA" id="ARBA00023012"/>
    </source>
</evidence>
<comment type="catalytic activity">
    <reaction evidence="1">
        <text>ATP + protein L-histidine = ADP + protein N-phospho-L-histidine.</text>
        <dbReference type="EC" id="2.7.13.3"/>
    </reaction>
</comment>
<dbReference type="PANTHER" id="PTHR24421">
    <property type="entry name" value="NITRATE/NITRITE SENSOR PROTEIN NARX-RELATED"/>
    <property type="match status" value="1"/>
</dbReference>
<evidence type="ECO:0000256" key="6">
    <source>
        <dbReference type="ARBA" id="ARBA00022777"/>
    </source>
</evidence>
<dbReference type="SUPFAM" id="SSF55874">
    <property type="entry name" value="ATPase domain of HSP90 chaperone/DNA topoisomerase II/histidine kinase"/>
    <property type="match status" value="1"/>
</dbReference>
<dbReference type="InterPro" id="IPR036890">
    <property type="entry name" value="HATPase_C_sf"/>
</dbReference>
<dbReference type="GO" id="GO:0016020">
    <property type="term" value="C:membrane"/>
    <property type="evidence" value="ECO:0007669"/>
    <property type="project" value="InterPro"/>
</dbReference>
<evidence type="ECO:0000256" key="10">
    <source>
        <dbReference type="SAM" id="SignalP"/>
    </source>
</evidence>
<keyword evidence="9" id="KW-0472">Membrane</keyword>
<reference evidence="12" key="2">
    <citation type="journal article" date="2021" name="PeerJ">
        <title>Extensive microbial diversity within the chicken gut microbiome revealed by metagenomics and culture.</title>
        <authorList>
            <person name="Gilroy R."/>
            <person name="Ravi A."/>
            <person name="Getino M."/>
            <person name="Pursley I."/>
            <person name="Horton D.L."/>
            <person name="Alikhan N.F."/>
            <person name="Baker D."/>
            <person name="Gharbi K."/>
            <person name="Hall N."/>
            <person name="Watson M."/>
            <person name="Adriaenssens E.M."/>
            <person name="Foster-Nyarko E."/>
            <person name="Jarju S."/>
            <person name="Secka A."/>
            <person name="Antonio M."/>
            <person name="Oren A."/>
            <person name="Chaudhuri R.R."/>
            <person name="La Ragione R."/>
            <person name="Hildebrand F."/>
            <person name="Pallen M.J."/>
        </authorList>
    </citation>
    <scope>NUCLEOTIDE SEQUENCE</scope>
    <source>
        <strain evidence="12">ChiHjej13B12-12457</strain>
    </source>
</reference>
<keyword evidence="4" id="KW-0808">Transferase</keyword>
<evidence type="ECO:0000256" key="3">
    <source>
        <dbReference type="ARBA" id="ARBA00022553"/>
    </source>
</evidence>
<dbReference type="EMBL" id="DVHI01000082">
    <property type="protein sequence ID" value="HIR63209.1"/>
    <property type="molecule type" value="Genomic_DNA"/>
</dbReference>
<dbReference type="InterPro" id="IPR050482">
    <property type="entry name" value="Sensor_HK_TwoCompSys"/>
</dbReference>
<evidence type="ECO:0000256" key="2">
    <source>
        <dbReference type="ARBA" id="ARBA00012438"/>
    </source>
</evidence>
<dbReference type="SUPFAM" id="SSF48452">
    <property type="entry name" value="TPR-like"/>
    <property type="match status" value="2"/>
</dbReference>
<evidence type="ECO:0000256" key="4">
    <source>
        <dbReference type="ARBA" id="ARBA00022679"/>
    </source>
</evidence>
<dbReference type="GO" id="GO:0005524">
    <property type="term" value="F:ATP binding"/>
    <property type="evidence" value="ECO:0007669"/>
    <property type="project" value="UniProtKB-KW"/>
</dbReference>
<dbReference type="AlphaFoldDB" id="A0A9D1E1R4"/>
<keyword evidence="10" id="KW-0732">Signal</keyword>
<feature type="chain" id="PRO_5039216811" description="histidine kinase" evidence="10">
    <location>
        <begin position="24"/>
        <end position="593"/>
    </location>
</feature>
<feature type="domain" description="Signal transduction histidine kinase subgroup 3 dimerisation and phosphoacceptor" evidence="11">
    <location>
        <begin position="398"/>
        <end position="449"/>
    </location>
</feature>
<dbReference type="GO" id="GO:0000155">
    <property type="term" value="F:phosphorelay sensor kinase activity"/>
    <property type="evidence" value="ECO:0007669"/>
    <property type="project" value="InterPro"/>
</dbReference>
<evidence type="ECO:0000313" key="12">
    <source>
        <dbReference type="EMBL" id="HIR63209.1"/>
    </source>
</evidence>
<dbReference type="CDD" id="cd16917">
    <property type="entry name" value="HATPase_UhpB-NarQ-NarX-like"/>
    <property type="match status" value="1"/>
</dbReference>
<gene>
    <name evidence="12" type="ORF">IAC94_06785</name>
</gene>
<keyword evidence="3" id="KW-0597">Phosphoprotein</keyword>
<dbReference type="EC" id="2.7.13.3" evidence="2"/>
<comment type="caution">
    <text evidence="12">The sequence shown here is derived from an EMBL/GenBank/DDBJ whole genome shotgun (WGS) entry which is preliminary data.</text>
</comment>
<dbReference type="Pfam" id="PF07730">
    <property type="entry name" value="HisKA_3"/>
    <property type="match status" value="1"/>
</dbReference>
<evidence type="ECO:0000256" key="1">
    <source>
        <dbReference type="ARBA" id="ARBA00000085"/>
    </source>
</evidence>
<keyword evidence="7" id="KW-0067">ATP-binding</keyword>
<dbReference type="Proteomes" id="UP000886744">
    <property type="component" value="Unassembled WGS sequence"/>
</dbReference>
<evidence type="ECO:0000256" key="7">
    <source>
        <dbReference type="ARBA" id="ARBA00022840"/>
    </source>
</evidence>
<reference evidence="12" key="1">
    <citation type="submission" date="2020-10" db="EMBL/GenBank/DDBJ databases">
        <authorList>
            <person name="Gilroy R."/>
        </authorList>
    </citation>
    <scope>NUCLEOTIDE SEQUENCE</scope>
    <source>
        <strain evidence="12">ChiHjej13B12-12457</strain>
    </source>
</reference>
<keyword evidence="8" id="KW-0902">Two-component regulatory system</keyword>
<keyword evidence="5" id="KW-0547">Nucleotide-binding</keyword>
<name>A0A9D1E1R4_9BACT</name>
<keyword evidence="6 12" id="KW-0418">Kinase</keyword>
<dbReference type="Gene3D" id="3.30.565.10">
    <property type="entry name" value="Histidine kinase-like ATPase, C-terminal domain"/>
    <property type="match status" value="1"/>
</dbReference>
<keyword evidence="9" id="KW-1133">Transmembrane helix</keyword>
<dbReference type="Gene3D" id="1.20.5.1930">
    <property type="match status" value="1"/>
</dbReference>
<evidence type="ECO:0000256" key="9">
    <source>
        <dbReference type="SAM" id="Phobius"/>
    </source>
</evidence>
<dbReference type="GO" id="GO:0046983">
    <property type="term" value="F:protein dimerization activity"/>
    <property type="evidence" value="ECO:0007669"/>
    <property type="project" value="InterPro"/>
</dbReference>
<dbReference type="Gene3D" id="1.25.40.10">
    <property type="entry name" value="Tetratricopeptide repeat domain"/>
    <property type="match status" value="2"/>
</dbReference>
<feature type="transmembrane region" description="Helical" evidence="9">
    <location>
        <begin position="351"/>
        <end position="374"/>
    </location>
</feature>
<proteinExistence type="predicted"/>
<dbReference type="PANTHER" id="PTHR24421:SF10">
    <property type="entry name" value="NITRATE_NITRITE SENSOR PROTEIN NARQ"/>
    <property type="match status" value="1"/>
</dbReference>
<keyword evidence="9" id="KW-0812">Transmembrane</keyword>
<evidence type="ECO:0000259" key="11">
    <source>
        <dbReference type="Pfam" id="PF07730"/>
    </source>
</evidence>
<evidence type="ECO:0000256" key="5">
    <source>
        <dbReference type="ARBA" id="ARBA00022741"/>
    </source>
</evidence>
<dbReference type="InterPro" id="IPR011712">
    <property type="entry name" value="Sig_transdc_His_kin_sub3_dim/P"/>
</dbReference>